<comment type="caution">
    <text evidence="2">The sequence shown here is derived from an EMBL/GenBank/DDBJ whole genome shotgun (WGS) entry which is preliminary data.</text>
</comment>
<keyword evidence="3" id="KW-1185">Reference proteome</keyword>
<reference evidence="2 3" key="1">
    <citation type="journal article" date="2019" name="Nat. Ecol. Evol.">
        <title>Megaphylogeny resolves global patterns of mushroom evolution.</title>
        <authorList>
            <person name="Varga T."/>
            <person name="Krizsan K."/>
            <person name="Foldi C."/>
            <person name="Dima B."/>
            <person name="Sanchez-Garcia M."/>
            <person name="Sanchez-Ramirez S."/>
            <person name="Szollosi G.J."/>
            <person name="Szarkandi J.G."/>
            <person name="Papp V."/>
            <person name="Albert L."/>
            <person name="Andreopoulos W."/>
            <person name="Angelini C."/>
            <person name="Antonin V."/>
            <person name="Barry K.W."/>
            <person name="Bougher N.L."/>
            <person name="Buchanan P."/>
            <person name="Buyck B."/>
            <person name="Bense V."/>
            <person name="Catcheside P."/>
            <person name="Chovatia M."/>
            <person name="Cooper J."/>
            <person name="Damon W."/>
            <person name="Desjardin D."/>
            <person name="Finy P."/>
            <person name="Geml J."/>
            <person name="Haridas S."/>
            <person name="Hughes K."/>
            <person name="Justo A."/>
            <person name="Karasinski D."/>
            <person name="Kautmanova I."/>
            <person name="Kiss B."/>
            <person name="Kocsube S."/>
            <person name="Kotiranta H."/>
            <person name="LaButti K.M."/>
            <person name="Lechner B.E."/>
            <person name="Liimatainen K."/>
            <person name="Lipzen A."/>
            <person name="Lukacs Z."/>
            <person name="Mihaltcheva S."/>
            <person name="Morgado L.N."/>
            <person name="Niskanen T."/>
            <person name="Noordeloos M.E."/>
            <person name="Ohm R.A."/>
            <person name="Ortiz-Santana B."/>
            <person name="Ovrebo C."/>
            <person name="Racz N."/>
            <person name="Riley R."/>
            <person name="Savchenko A."/>
            <person name="Shiryaev A."/>
            <person name="Soop K."/>
            <person name="Spirin V."/>
            <person name="Szebenyi C."/>
            <person name="Tomsovsky M."/>
            <person name="Tulloss R.E."/>
            <person name="Uehling J."/>
            <person name="Grigoriev I.V."/>
            <person name="Vagvolgyi C."/>
            <person name="Papp T."/>
            <person name="Martin F.M."/>
            <person name="Miettinen O."/>
            <person name="Hibbett D.S."/>
            <person name="Nagy L.G."/>
        </authorList>
    </citation>
    <scope>NUCLEOTIDE SEQUENCE [LARGE SCALE GENOMIC DNA]</scope>
    <source>
        <strain evidence="2 3">FP101781</strain>
    </source>
</reference>
<dbReference type="OrthoDB" id="3071225at2759"/>
<evidence type="ECO:0000313" key="3">
    <source>
        <dbReference type="Proteomes" id="UP000298030"/>
    </source>
</evidence>
<gene>
    <name evidence="2" type="ORF">FA13DRAFT_1733481</name>
</gene>
<feature type="non-terminal residue" evidence="2">
    <location>
        <position position="276"/>
    </location>
</feature>
<name>A0A4Y7T8W3_COPMI</name>
<proteinExistence type="predicted"/>
<accession>A0A4Y7T8W3</accession>
<organism evidence="2 3">
    <name type="scientific">Coprinellus micaceus</name>
    <name type="common">Glistening ink-cap mushroom</name>
    <name type="synonym">Coprinus micaceus</name>
    <dbReference type="NCBI Taxonomy" id="71717"/>
    <lineage>
        <taxon>Eukaryota</taxon>
        <taxon>Fungi</taxon>
        <taxon>Dikarya</taxon>
        <taxon>Basidiomycota</taxon>
        <taxon>Agaricomycotina</taxon>
        <taxon>Agaricomycetes</taxon>
        <taxon>Agaricomycetidae</taxon>
        <taxon>Agaricales</taxon>
        <taxon>Agaricineae</taxon>
        <taxon>Psathyrellaceae</taxon>
        <taxon>Coprinellus</taxon>
    </lineage>
</organism>
<protein>
    <submittedName>
        <fullName evidence="2">Uncharacterized protein</fullName>
    </submittedName>
</protein>
<evidence type="ECO:0000256" key="1">
    <source>
        <dbReference type="SAM" id="MobiDB-lite"/>
    </source>
</evidence>
<dbReference type="AlphaFoldDB" id="A0A4Y7T8W3"/>
<dbReference type="Proteomes" id="UP000298030">
    <property type="component" value="Unassembled WGS sequence"/>
</dbReference>
<evidence type="ECO:0000313" key="2">
    <source>
        <dbReference type="EMBL" id="TEB30617.1"/>
    </source>
</evidence>
<sequence>MGLSTWKPSKTSEPSSQQPAVTQSWSPCIDIPEPVLACLRGTRALEDVNAKSRLEWGVLTFPTPPEPHKPCADPDPNIRPKNFDPQDKRPEPIWLDYFTVGSETRLPTERKEHAESLVRSLQVWRLSDLSVLVVLFIRQVSRVNISQDDLQVLAMFANALNDCFDARQSGINQFGEQFEKRVIGVLVAAWDQRCPWAMVYRIKETEAYFLPSFQLCGLVGACIKHGMFRSTLGRRLVHLLLDQATHIECIHGIRNILLHAEDALVEYCGNVTLLGR</sequence>
<feature type="region of interest" description="Disordered" evidence="1">
    <location>
        <begin position="1"/>
        <end position="24"/>
    </location>
</feature>
<dbReference type="EMBL" id="QPFP01000022">
    <property type="protein sequence ID" value="TEB30617.1"/>
    <property type="molecule type" value="Genomic_DNA"/>
</dbReference>